<name>A0A917AKZ2_9BACI</name>
<gene>
    <name evidence="1" type="ORF">GCM10007140_06850</name>
</gene>
<evidence type="ECO:0000313" key="2">
    <source>
        <dbReference type="Proteomes" id="UP000605259"/>
    </source>
</evidence>
<dbReference type="Gene3D" id="3.30.460.10">
    <property type="entry name" value="Beta Polymerase, domain 2"/>
    <property type="match status" value="1"/>
</dbReference>
<dbReference type="Proteomes" id="UP000605259">
    <property type="component" value="Unassembled WGS sequence"/>
</dbReference>
<keyword evidence="2" id="KW-1185">Reference proteome</keyword>
<dbReference type="AlphaFoldDB" id="A0A917AKZ2"/>
<evidence type="ECO:0000313" key="1">
    <source>
        <dbReference type="EMBL" id="GGE59131.1"/>
    </source>
</evidence>
<proteinExistence type="predicted"/>
<dbReference type="RefSeq" id="WP_188387029.1">
    <property type="nucleotide sequence ID" value="NZ_BMFK01000001.1"/>
</dbReference>
<comment type="caution">
    <text evidence="1">The sequence shown here is derived from an EMBL/GenBank/DDBJ whole genome shotgun (WGS) entry which is preliminary data.</text>
</comment>
<organism evidence="1 2">
    <name type="scientific">Priestia taiwanensis</name>
    <dbReference type="NCBI Taxonomy" id="1347902"/>
    <lineage>
        <taxon>Bacteria</taxon>
        <taxon>Bacillati</taxon>
        <taxon>Bacillota</taxon>
        <taxon>Bacilli</taxon>
        <taxon>Bacillales</taxon>
        <taxon>Bacillaceae</taxon>
        <taxon>Priestia</taxon>
    </lineage>
</organism>
<evidence type="ECO:0008006" key="3">
    <source>
        <dbReference type="Google" id="ProtNLM"/>
    </source>
</evidence>
<dbReference type="Pfam" id="PF04229">
    <property type="entry name" value="GrpB"/>
    <property type="match status" value="1"/>
</dbReference>
<dbReference type="PANTHER" id="PTHR34822:SF1">
    <property type="entry name" value="GRPB FAMILY PROTEIN"/>
    <property type="match status" value="1"/>
</dbReference>
<protein>
    <recommendedName>
        <fullName evidence="3">Dephospho-CoA kinase/protein folding accessory domain-containing protein</fullName>
    </recommendedName>
</protein>
<dbReference type="SUPFAM" id="SSF81301">
    <property type="entry name" value="Nucleotidyltransferase"/>
    <property type="match status" value="1"/>
</dbReference>
<reference evidence="1" key="1">
    <citation type="journal article" date="2014" name="Int. J. Syst. Evol. Microbiol.">
        <title>Complete genome sequence of Corynebacterium casei LMG S-19264T (=DSM 44701T), isolated from a smear-ripened cheese.</title>
        <authorList>
            <consortium name="US DOE Joint Genome Institute (JGI-PGF)"/>
            <person name="Walter F."/>
            <person name="Albersmeier A."/>
            <person name="Kalinowski J."/>
            <person name="Ruckert C."/>
        </authorList>
    </citation>
    <scope>NUCLEOTIDE SEQUENCE</scope>
    <source>
        <strain evidence="1">CGMCC 1.12698</strain>
    </source>
</reference>
<dbReference type="InterPro" id="IPR043519">
    <property type="entry name" value="NT_sf"/>
</dbReference>
<accession>A0A917AKZ2</accession>
<reference evidence="1" key="2">
    <citation type="submission" date="2020-09" db="EMBL/GenBank/DDBJ databases">
        <authorList>
            <person name="Sun Q."/>
            <person name="Zhou Y."/>
        </authorList>
    </citation>
    <scope>NUCLEOTIDE SEQUENCE</scope>
    <source>
        <strain evidence="1">CGMCC 1.12698</strain>
    </source>
</reference>
<sequence>MRKTRVELWTAEWEVMFEREKEALQCIFPSAEIHHIGSTSVKHIGYAKPIIDILLVVDDMQKAEVSCEGMKGLGYMSRGENGIAGRRYFIKGGDERTHHVHLYEDGNQQIKKHLLFKQYLQEHTDDARQYGELKFELQRRFPHNTHDYQNGKEAFVNNVMQKAEQWDEEKG</sequence>
<dbReference type="InterPro" id="IPR007344">
    <property type="entry name" value="GrpB/CoaE"/>
</dbReference>
<dbReference type="EMBL" id="BMFK01000001">
    <property type="protein sequence ID" value="GGE59131.1"/>
    <property type="molecule type" value="Genomic_DNA"/>
</dbReference>
<dbReference type="PANTHER" id="PTHR34822">
    <property type="entry name" value="GRPB DOMAIN PROTEIN (AFU_ORTHOLOGUE AFUA_1G01530)"/>
    <property type="match status" value="1"/>
</dbReference>